<sequence>MKQLTRQEENHYLLEITQPEAEAILKRSRLAIIPAGSVEQHGPHLPCGTDHYAIMVIARRVAAGLDGLLVPFSHAGVTPFHASFAGTLTLRQETYINLLMDVAASVIKHGAKRILILNWHEGNTAAINYAASQLQQQYDVRCVVAQACYIAAQLYQEEAELTHAGALEALPVLAYRPELVRLERATNPSSYQAAREMDALRRSRSVYPLLADIRQIAPTGWYGDLSIVNEKKAQELVERVSIEIVQAVQEVFERLDT</sequence>
<dbReference type="SUPFAM" id="SSF102215">
    <property type="entry name" value="Creatininase"/>
    <property type="match status" value="1"/>
</dbReference>
<comment type="similarity">
    <text evidence="5">Belongs to the creatininase superfamily.</text>
</comment>
<evidence type="ECO:0000256" key="4">
    <source>
        <dbReference type="ARBA" id="ARBA00022833"/>
    </source>
</evidence>
<dbReference type="GO" id="GO:0016811">
    <property type="term" value="F:hydrolase activity, acting on carbon-nitrogen (but not peptide) bonds, in linear amides"/>
    <property type="evidence" value="ECO:0007669"/>
    <property type="project" value="TreeGrafter"/>
</dbReference>
<comment type="caution">
    <text evidence="6">The sequence shown here is derived from an EMBL/GenBank/DDBJ whole genome shotgun (WGS) entry which is preliminary data.</text>
</comment>
<dbReference type="InterPro" id="IPR003785">
    <property type="entry name" value="Creatininase/forma_Hydrolase"/>
</dbReference>
<keyword evidence="7" id="KW-1185">Reference proteome</keyword>
<organism evidence="6 7">
    <name type="scientific">Neomoorella stamsii</name>
    <dbReference type="NCBI Taxonomy" id="1266720"/>
    <lineage>
        <taxon>Bacteria</taxon>
        <taxon>Bacillati</taxon>
        <taxon>Bacillota</taxon>
        <taxon>Clostridia</taxon>
        <taxon>Neomoorellales</taxon>
        <taxon>Neomoorellaceae</taxon>
        <taxon>Neomoorella</taxon>
    </lineage>
</organism>
<protein>
    <submittedName>
        <fullName evidence="6">Creatinine amidohydrolase</fullName>
        <ecNumber evidence="6">3.5.2.10</ecNumber>
    </submittedName>
</protein>
<evidence type="ECO:0000256" key="5">
    <source>
        <dbReference type="ARBA" id="ARBA00024029"/>
    </source>
</evidence>
<evidence type="ECO:0000256" key="2">
    <source>
        <dbReference type="ARBA" id="ARBA00022723"/>
    </source>
</evidence>
<dbReference type="Proteomes" id="UP000239430">
    <property type="component" value="Unassembled WGS sequence"/>
</dbReference>
<dbReference type="AlphaFoldDB" id="A0A9X7J4V0"/>
<gene>
    <name evidence="6" type="primary">crnA_2</name>
    <name evidence="6" type="ORF">MOST_04240</name>
</gene>
<evidence type="ECO:0000313" key="7">
    <source>
        <dbReference type="Proteomes" id="UP000239430"/>
    </source>
</evidence>
<name>A0A9X7J4V0_9FIRM</name>
<evidence type="ECO:0000256" key="3">
    <source>
        <dbReference type="ARBA" id="ARBA00022801"/>
    </source>
</evidence>
<keyword evidence="2" id="KW-0479">Metal-binding</keyword>
<reference evidence="6 7" key="1">
    <citation type="submission" date="2018-03" db="EMBL/GenBank/DDBJ databases">
        <title>Genome sequence of Moorella stamsii DSM 26217.</title>
        <authorList>
            <person name="Poehlein A."/>
            <person name="Daniel R."/>
        </authorList>
    </citation>
    <scope>NUCLEOTIDE SEQUENCE [LARGE SCALE GENOMIC DNA]</scope>
    <source>
        <strain evidence="7">DSM 26217</strain>
    </source>
</reference>
<dbReference type="GO" id="GO:0009231">
    <property type="term" value="P:riboflavin biosynthetic process"/>
    <property type="evidence" value="ECO:0007669"/>
    <property type="project" value="TreeGrafter"/>
</dbReference>
<dbReference type="Gene3D" id="3.40.50.10310">
    <property type="entry name" value="Creatininase"/>
    <property type="match status" value="1"/>
</dbReference>
<dbReference type="GO" id="GO:0047789">
    <property type="term" value="F:creatininase activity"/>
    <property type="evidence" value="ECO:0007669"/>
    <property type="project" value="UniProtKB-EC"/>
</dbReference>
<dbReference type="PANTHER" id="PTHR35005">
    <property type="entry name" value="3-DEHYDRO-SCYLLO-INOSOSE HYDROLASE"/>
    <property type="match status" value="1"/>
</dbReference>
<dbReference type="EC" id="3.5.2.10" evidence="6"/>
<proteinExistence type="inferred from homology"/>
<dbReference type="EMBL" id="PVXL01000020">
    <property type="protein sequence ID" value="PRR76655.1"/>
    <property type="molecule type" value="Genomic_DNA"/>
</dbReference>
<comment type="cofactor">
    <cofactor evidence="1">
        <name>Zn(2+)</name>
        <dbReference type="ChEBI" id="CHEBI:29105"/>
    </cofactor>
</comment>
<dbReference type="GO" id="GO:0046872">
    <property type="term" value="F:metal ion binding"/>
    <property type="evidence" value="ECO:0007669"/>
    <property type="project" value="UniProtKB-KW"/>
</dbReference>
<keyword evidence="3 6" id="KW-0378">Hydrolase</keyword>
<dbReference type="PANTHER" id="PTHR35005:SF1">
    <property type="entry name" value="2-AMINO-5-FORMYLAMINO-6-RIBOSYLAMINOPYRIMIDIN-4(3H)-ONE 5'-MONOPHOSPHATE DEFORMYLASE"/>
    <property type="match status" value="1"/>
</dbReference>
<evidence type="ECO:0000256" key="1">
    <source>
        <dbReference type="ARBA" id="ARBA00001947"/>
    </source>
</evidence>
<dbReference type="Pfam" id="PF02633">
    <property type="entry name" value="Creatininase"/>
    <property type="match status" value="1"/>
</dbReference>
<evidence type="ECO:0000313" key="6">
    <source>
        <dbReference type="EMBL" id="PRR76655.1"/>
    </source>
</evidence>
<keyword evidence="4" id="KW-0862">Zinc</keyword>
<accession>A0A9X7J4V0</accession>
<dbReference type="InterPro" id="IPR024087">
    <property type="entry name" value="Creatininase-like_sf"/>
</dbReference>